<feature type="binding site" evidence="8">
    <location>
        <position position="37"/>
    </location>
    <ligand>
        <name>ATP</name>
        <dbReference type="ChEBI" id="CHEBI:30616"/>
    </ligand>
</feature>
<evidence type="ECO:0000256" key="8">
    <source>
        <dbReference type="HAMAP-Rule" id="MF_00005"/>
    </source>
</evidence>
<feature type="binding site" evidence="8">
    <location>
        <position position="120"/>
    </location>
    <ligand>
        <name>ATP</name>
        <dbReference type="ChEBI" id="CHEBI:30616"/>
    </ligand>
</feature>
<feature type="binding site" evidence="8">
    <location>
        <position position="95"/>
    </location>
    <ligand>
        <name>L-citrulline</name>
        <dbReference type="ChEBI" id="CHEBI:57743"/>
    </ligand>
</feature>
<dbReference type="CDD" id="cd01999">
    <property type="entry name" value="ASS"/>
    <property type="match status" value="1"/>
</dbReference>
<dbReference type="Gene3D" id="3.90.1260.10">
    <property type="entry name" value="Argininosuccinate synthetase, chain A, domain 2"/>
    <property type="match status" value="1"/>
</dbReference>
<evidence type="ECO:0000259" key="9">
    <source>
        <dbReference type="Pfam" id="PF00764"/>
    </source>
</evidence>
<evidence type="ECO:0000313" key="11">
    <source>
        <dbReference type="EMBL" id="MFC4490871.1"/>
    </source>
</evidence>
<dbReference type="RefSeq" id="WP_231461258.1">
    <property type="nucleotide sequence ID" value="NZ_JAJOHW010000025.1"/>
</dbReference>
<evidence type="ECO:0000256" key="7">
    <source>
        <dbReference type="ARBA" id="ARBA00022840"/>
    </source>
</evidence>
<dbReference type="GO" id="GO:0004055">
    <property type="term" value="F:argininosuccinate synthase activity"/>
    <property type="evidence" value="ECO:0007669"/>
    <property type="project" value="UniProtKB-EC"/>
</dbReference>
<evidence type="ECO:0000256" key="3">
    <source>
        <dbReference type="ARBA" id="ARBA00022571"/>
    </source>
</evidence>
<dbReference type="EC" id="6.3.4.5" evidence="2 8"/>
<keyword evidence="6 8" id="KW-0547">Nucleotide-binding</keyword>
<dbReference type="PANTHER" id="PTHR11587">
    <property type="entry name" value="ARGININOSUCCINATE SYNTHASE"/>
    <property type="match status" value="1"/>
</dbReference>
<dbReference type="InterPro" id="IPR018223">
    <property type="entry name" value="Arginosuc_synth_CS"/>
</dbReference>
<proteinExistence type="inferred from homology"/>
<evidence type="ECO:0000256" key="6">
    <source>
        <dbReference type="ARBA" id="ARBA00022741"/>
    </source>
</evidence>
<protein>
    <recommendedName>
        <fullName evidence="2 8">Argininosuccinate synthase</fullName>
        <ecNumber evidence="2 8">6.3.4.5</ecNumber>
    </recommendedName>
    <alternativeName>
        <fullName evidence="8">Citrulline--aspartate ligase</fullName>
    </alternativeName>
</protein>
<dbReference type="Gene3D" id="3.40.50.620">
    <property type="entry name" value="HUPs"/>
    <property type="match status" value="1"/>
</dbReference>
<keyword evidence="3 8" id="KW-0055">Arginine biosynthesis</keyword>
<feature type="binding site" evidence="8">
    <location>
        <begin position="10"/>
        <end position="18"/>
    </location>
    <ligand>
        <name>ATP</name>
        <dbReference type="ChEBI" id="CHEBI:30616"/>
    </ligand>
</feature>
<keyword evidence="12" id="KW-1185">Reference proteome</keyword>
<keyword evidence="8" id="KW-0963">Cytoplasm</keyword>
<dbReference type="PROSITE" id="PS00565">
    <property type="entry name" value="ARGININOSUCCIN_SYN_2"/>
    <property type="match status" value="1"/>
</dbReference>
<feature type="binding site" evidence="8">
    <location>
        <position position="90"/>
    </location>
    <ligand>
        <name>L-citrulline</name>
        <dbReference type="ChEBI" id="CHEBI:57743"/>
    </ligand>
</feature>
<dbReference type="NCBIfam" id="TIGR00032">
    <property type="entry name" value="argG"/>
    <property type="match status" value="1"/>
</dbReference>
<feature type="binding site" evidence="8">
    <location>
        <position position="130"/>
    </location>
    <ligand>
        <name>L-citrulline</name>
        <dbReference type="ChEBI" id="CHEBI:57743"/>
    </ligand>
</feature>
<reference evidence="12" key="1">
    <citation type="journal article" date="2019" name="Int. J. Syst. Evol. Microbiol.">
        <title>The Global Catalogue of Microorganisms (GCM) 10K type strain sequencing project: providing services to taxonomists for standard genome sequencing and annotation.</title>
        <authorList>
            <consortium name="The Broad Institute Genomics Platform"/>
            <consortium name="The Broad Institute Genome Sequencing Center for Infectious Disease"/>
            <person name="Wu L."/>
            <person name="Ma J."/>
        </authorList>
    </citation>
    <scope>NUCLEOTIDE SEQUENCE [LARGE SCALE GENOMIC DNA]</scope>
    <source>
        <strain evidence="12">CGMCC 4.7608</strain>
    </source>
</reference>
<feature type="binding site" evidence="8">
    <location>
        <position position="126"/>
    </location>
    <ligand>
        <name>L-citrulline</name>
        <dbReference type="ChEBI" id="CHEBI:57743"/>
    </ligand>
</feature>
<feature type="binding site" evidence="8">
    <location>
        <position position="181"/>
    </location>
    <ligand>
        <name>L-citrulline</name>
        <dbReference type="ChEBI" id="CHEBI:57743"/>
    </ligand>
</feature>
<evidence type="ECO:0000313" key="12">
    <source>
        <dbReference type="Proteomes" id="UP001595999"/>
    </source>
</evidence>
<dbReference type="Gene3D" id="1.20.5.470">
    <property type="entry name" value="Single helix bin"/>
    <property type="match status" value="1"/>
</dbReference>
<feature type="binding site" evidence="8">
    <location>
        <position position="127"/>
    </location>
    <ligand>
        <name>L-aspartate</name>
        <dbReference type="ChEBI" id="CHEBI:29991"/>
    </ligand>
</feature>
<evidence type="ECO:0000259" key="10">
    <source>
        <dbReference type="Pfam" id="PF20979"/>
    </source>
</evidence>
<comment type="similarity">
    <text evidence="8">Belongs to the argininosuccinate synthase family. Type 1 subfamily.</text>
</comment>
<feature type="domain" description="Arginosuccinate synthase C-terminal" evidence="10">
    <location>
        <begin position="180"/>
        <end position="399"/>
    </location>
</feature>
<dbReference type="SUPFAM" id="SSF52402">
    <property type="entry name" value="Adenine nucleotide alpha hydrolases-like"/>
    <property type="match status" value="1"/>
</dbReference>
<keyword evidence="4 8" id="KW-0436">Ligase</keyword>
<evidence type="ECO:0000256" key="4">
    <source>
        <dbReference type="ARBA" id="ARBA00022598"/>
    </source>
</evidence>
<keyword evidence="7 8" id="KW-0067">ATP-binding</keyword>
<gene>
    <name evidence="8" type="primary">argG</name>
    <name evidence="11" type="ORF">ACFO0R_14745</name>
</gene>
<dbReference type="InterPro" id="IPR023434">
    <property type="entry name" value="Arginosuc_synth_type_1_subfam"/>
</dbReference>
<evidence type="ECO:0000256" key="1">
    <source>
        <dbReference type="ARBA" id="ARBA00004967"/>
    </source>
</evidence>
<feature type="domain" description="Arginosuccinate synthase-like N-terminal" evidence="9">
    <location>
        <begin position="6"/>
        <end position="168"/>
    </location>
</feature>
<dbReference type="SUPFAM" id="SSF69864">
    <property type="entry name" value="Argininosuccinate synthetase, C-terminal domain"/>
    <property type="match status" value="1"/>
</dbReference>
<feature type="binding site" evidence="8">
    <location>
        <position position="122"/>
    </location>
    <ligand>
        <name>L-aspartate</name>
        <dbReference type="ChEBI" id="CHEBI:29991"/>
    </ligand>
</feature>
<comment type="catalytic activity">
    <reaction evidence="8">
        <text>L-citrulline + L-aspartate + ATP = 2-(N(omega)-L-arginino)succinate + AMP + diphosphate + H(+)</text>
        <dbReference type="Rhea" id="RHEA:10932"/>
        <dbReference type="ChEBI" id="CHEBI:15378"/>
        <dbReference type="ChEBI" id="CHEBI:29991"/>
        <dbReference type="ChEBI" id="CHEBI:30616"/>
        <dbReference type="ChEBI" id="CHEBI:33019"/>
        <dbReference type="ChEBI" id="CHEBI:57472"/>
        <dbReference type="ChEBI" id="CHEBI:57743"/>
        <dbReference type="ChEBI" id="CHEBI:456215"/>
        <dbReference type="EC" id="6.3.4.5"/>
    </reaction>
</comment>
<dbReference type="InterPro" id="IPR024074">
    <property type="entry name" value="AS_cat/multimer_dom_body"/>
</dbReference>
<dbReference type="InterPro" id="IPR001518">
    <property type="entry name" value="Arginosuc_synth"/>
</dbReference>
<feature type="binding site" evidence="8">
    <location>
        <position position="278"/>
    </location>
    <ligand>
        <name>L-citrulline</name>
        <dbReference type="ChEBI" id="CHEBI:57743"/>
    </ligand>
</feature>
<dbReference type="PROSITE" id="PS00564">
    <property type="entry name" value="ARGININOSUCCIN_SYN_1"/>
    <property type="match status" value="1"/>
</dbReference>
<accession>A0ABV8ZZH4</accession>
<dbReference type="InterPro" id="IPR014729">
    <property type="entry name" value="Rossmann-like_a/b/a_fold"/>
</dbReference>
<dbReference type="Pfam" id="PF20979">
    <property type="entry name" value="Arginosuc_syn_C"/>
    <property type="match status" value="1"/>
</dbReference>
<dbReference type="PANTHER" id="PTHR11587:SF2">
    <property type="entry name" value="ARGININOSUCCINATE SYNTHASE"/>
    <property type="match status" value="1"/>
</dbReference>
<dbReference type="InterPro" id="IPR048267">
    <property type="entry name" value="Arginosuc_syn_N"/>
</dbReference>
<sequence length="408" mass="45460">MSDIKKVVLAYSGGLDTSVILKWLQDTYQCEVVTFTADIGQGEEVEPARKKAVSLGIKPENIFIDDLREEFVRDFVFPMFRANAVYEGEYLLGTSIARPLIAKRQIEIANQVGADAVSHGATGKGNDQVRFELGYYALKPDVKVIAPWREWDLLSREKLLNYAETHGIDISKKKNGGSPYSMDANLLHISYEGTVLEDPAAEPEEDMWLWTVSPENAPDQAEYIELSYEKGDITAINGVTMSPAQVLTELNRLGGKHGIGRLDIVENRYVGMKSRGCYETPGGSIMLKAHRAIESITLDREVAHLKDELMPKYAKLVYTGYWWSPERLMLQGMLDASQATVNGWVRLKLYKGNVIVVGRESKTDSLFDPTIATFDEDGGAYNHADAAGFIRLNALRMRIAGNAKLKRG</sequence>
<evidence type="ECO:0000256" key="2">
    <source>
        <dbReference type="ARBA" id="ARBA00012286"/>
    </source>
</evidence>
<dbReference type="NCBIfam" id="NF001770">
    <property type="entry name" value="PRK00509.1"/>
    <property type="match status" value="1"/>
</dbReference>
<comment type="subunit">
    <text evidence="8">Homotetramer.</text>
</comment>
<dbReference type="EMBL" id="JBHSEK010000009">
    <property type="protein sequence ID" value="MFC4490871.1"/>
    <property type="molecule type" value="Genomic_DNA"/>
</dbReference>
<feature type="binding site" evidence="8">
    <location>
        <position position="266"/>
    </location>
    <ligand>
        <name>L-citrulline</name>
        <dbReference type="ChEBI" id="CHEBI:57743"/>
    </ligand>
</feature>
<comment type="pathway">
    <text evidence="1 8">Amino-acid biosynthesis; L-arginine biosynthesis; L-arginine from L-ornithine and carbamoyl phosphate: step 2/3.</text>
</comment>
<feature type="binding site" evidence="8">
    <location>
        <position position="190"/>
    </location>
    <ligand>
        <name>L-citrulline</name>
        <dbReference type="ChEBI" id="CHEBI:57743"/>
    </ligand>
</feature>
<dbReference type="Pfam" id="PF00764">
    <property type="entry name" value="Arginosuc_synth"/>
    <property type="match status" value="1"/>
</dbReference>
<comment type="subcellular location">
    <subcellularLocation>
        <location evidence="8">Cytoplasm</location>
    </subcellularLocation>
</comment>
<dbReference type="InterPro" id="IPR048268">
    <property type="entry name" value="Arginosuc_syn_C"/>
</dbReference>
<feature type="binding site" evidence="8">
    <location>
        <position position="126"/>
    </location>
    <ligand>
        <name>L-aspartate</name>
        <dbReference type="ChEBI" id="CHEBI:29991"/>
    </ligand>
</feature>
<evidence type="ECO:0000256" key="5">
    <source>
        <dbReference type="ARBA" id="ARBA00022605"/>
    </source>
</evidence>
<dbReference type="HAMAP" id="MF_00005">
    <property type="entry name" value="Arg_succ_synth_type1"/>
    <property type="match status" value="1"/>
</dbReference>
<comment type="caution">
    <text evidence="11">The sequence shown here is derived from an EMBL/GenBank/DDBJ whole genome shotgun (WGS) entry which is preliminary data.</text>
</comment>
<dbReference type="Proteomes" id="UP001595999">
    <property type="component" value="Unassembled WGS sequence"/>
</dbReference>
<keyword evidence="5 8" id="KW-0028">Amino-acid biosynthesis</keyword>
<name>A0ABV8ZZH4_9NEIS</name>
<organism evidence="11 12">
    <name type="scientific">Chromobacterium aquaticum</name>
    <dbReference type="NCBI Taxonomy" id="467180"/>
    <lineage>
        <taxon>Bacteria</taxon>
        <taxon>Pseudomonadati</taxon>
        <taxon>Pseudomonadota</taxon>
        <taxon>Betaproteobacteria</taxon>
        <taxon>Neisseriales</taxon>
        <taxon>Chromobacteriaceae</taxon>
        <taxon>Chromobacterium</taxon>
    </lineage>
</organism>